<dbReference type="EMBL" id="JBEPSJ010000001">
    <property type="protein sequence ID" value="MET4581152.1"/>
    <property type="molecule type" value="Genomic_DNA"/>
</dbReference>
<name>A0ABV2QJL7_9MICO</name>
<dbReference type="GO" id="GO:0004040">
    <property type="term" value="F:amidase activity"/>
    <property type="evidence" value="ECO:0007669"/>
    <property type="project" value="UniProtKB-EC"/>
</dbReference>
<evidence type="ECO:0000256" key="1">
    <source>
        <dbReference type="ARBA" id="ARBA00009199"/>
    </source>
</evidence>
<organism evidence="3 4">
    <name type="scientific">Conyzicola nivalis</name>
    <dbReference type="NCBI Taxonomy" id="1477021"/>
    <lineage>
        <taxon>Bacteria</taxon>
        <taxon>Bacillati</taxon>
        <taxon>Actinomycetota</taxon>
        <taxon>Actinomycetes</taxon>
        <taxon>Micrococcales</taxon>
        <taxon>Microbacteriaceae</taxon>
        <taxon>Conyzicola</taxon>
    </lineage>
</organism>
<dbReference type="InterPro" id="IPR036928">
    <property type="entry name" value="AS_sf"/>
</dbReference>
<proteinExistence type="inferred from homology"/>
<dbReference type="InterPro" id="IPR000120">
    <property type="entry name" value="Amidase"/>
</dbReference>
<gene>
    <name evidence="3" type="ORF">ABIE21_000642</name>
</gene>
<dbReference type="EC" id="3.5.1.4" evidence="3"/>
<sequence length="455" mass="47184">MLPGEYARLDAVAVRELIVTRQVTAAEVERAARVAVAAVDPDLAALARPLFDDALSSDPAGELAGVPFLIKDSGPFARGVGFAIGSRAVRGAVATDDHPLMTRFRAAGLATIGQTTAPEFALSFATESTLYGETRNPWAPHRGAGGSSGGAAALVAAGAVPMAHANDGAGSIRIPAAACGLVGLKPSRGRTPDAPRSITAGLSTSSEFAVTRTVRDAALLFRLVAEPAGGDTPAAAGLRIGIDTGSWSVGVVDPQVAAVTQEVGRMLEWIGHTVTVASPDLDGEQVIDAMMLGVYAAGRAILSAPRQPDADLLQAVSRAVLAESRAVSTEQLAVAARAQSRVSNAVDGIFDRVDLLITPTWAQLPPRHGTLDYDDDRYTARSWLSRLFEFGPFTAPFNVGGHPAISLPLGESAEGLPIGVQLVAARGDDELLLAVAADLEQAMPWRDRTPVVFAD</sequence>
<dbReference type="SUPFAM" id="SSF75304">
    <property type="entry name" value="Amidase signature (AS) enzymes"/>
    <property type="match status" value="1"/>
</dbReference>
<keyword evidence="3" id="KW-0378">Hydrolase</keyword>
<feature type="domain" description="Amidase" evidence="2">
    <location>
        <begin position="38"/>
        <end position="433"/>
    </location>
</feature>
<accession>A0ABV2QJL7</accession>
<dbReference type="Proteomes" id="UP001549257">
    <property type="component" value="Unassembled WGS sequence"/>
</dbReference>
<evidence type="ECO:0000259" key="2">
    <source>
        <dbReference type="Pfam" id="PF01425"/>
    </source>
</evidence>
<dbReference type="PROSITE" id="PS00571">
    <property type="entry name" value="AMIDASES"/>
    <property type="match status" value="1"/>
</dbReference>
<comment type="similarity">
    <text evidence="1">Belongs to the amidase family.</text>
</comment>
<dbReference type="InterPro" id="IPR020556">
    <property type="entry name" value="Amidase_CS"/>
</dbReference>
<dbReference type="Gene3D" id="3.90.1300.10">
    <property type="entry name" value="Amidase signature (AS) domain"/>
    <property type="match status" value="1"/>
</dbReference>
<dbReference type="RefSeq" id="WP_354023340.1">
    <property type="nucleotide sequence ID" value="NZ_JBEPSJ010000001.1"/>
</dbReference>
<dbReference type="PANTHER" id="PTHR11895:SF7">
    <property type="entry name" value="GLUTAMYL-TRNA(GLN) AMIDOTRANSFERASE SUBUNIT A, MITOCHONDRIAL"/>
    <property type="match status" value="1"/>
</dbReference>
<evidence type="ECO:0000313" key="4">
    <source>
        <dbReference type="Proteomes" id="UP001549257"/>
    </source>
</evidence>
<comment type="caution">
    <text evidence="3">The sequence shown here is derived from an EMBL/GenBank/DDBJ whole genome shotgun (WGS) entry which is preliminary data.</text>
</comment>
<protein>
    <submittedName>
        <fullName evidence="3">Amidase</fullName>
        <ecNumber evidence="3">3.5.1.4</ecNumber>
    </submittedName>
</protein>
<keyword evidence="4" id="KW-1185">Reference proteome</keyword>
<evidence type="ECO:0000313" key="3">
    <source>
        <dbReference type="EMBL" id="MET4581152.1"/>
    </source>
</evidence>
<dbReference type="InterPro" id="IPR023631">
    <property type="entry name" value="Amidase_dom"/>
</dbReference>
<dbReference type="Pfam" id="PF01425">
    <property type="entry name" value="Amidase"/>
    <property type="match status" value="1"/>
</dbReference>
<dbReference type="PANTHER" id="PTHR11895">
    <property type="entry name" value="TRANSAMIDASE"/>
    <property type="match status" value="1"/>
</dbReference>
<reference evidence="3 4" key="1">
    <citation type="submission" date="2024-06" db="EMBL/GenBank/DDBJ databases">
        <title>Sorghum-associated microbial communities from plants grown in Nebraska, USA.</title>
        <authorList>
            <person name="Schachtman D."/>
        </authorList>
    </citation>
    <scope>NUCLEOTIDE SEQUENCE [LARGE SCALE GENOMIC DNA]</scope>
    <source>
        <strain evidence="3 4">2857</strain>
    </source>
</reference>